<protein>
    <submittedName>
        <fullName evidence="5">ATP synthase</fullName>
    </submittedName>
</protein>
<dbReference type="InterPro" id="IPR011206">
    <property type="entry name" value="Citrate_lyase_beta/mcl1/mcl2"/>
</dbReference>
<dbReference type="PIRSF" id="PIRSF015582">
    <property type="entry name" value="Cit_lyase_B"/>
    <property type="match status" value="1"/>
</dbReference>
<keyword evidence="3 4" id="KW-0460">Magnesium</keyword>
<dbReference type="AlphaFoldDB" id="A0A0D8L7I5"/>
<evidence type="ECO:0000313" key="6">
    <source>
        <dbReference type="Proteomes" id="UP000032582"/>
    </source>
</evidence>
<dbReference type="SUPFAM" id="SSF51621">
    <property type="entry name" value="Phosphoenolpyruvate/pyruvate domain"/>
    <property type="match status" value="1"/>
</dbReference>
<evidence type="ECO:0000256" key="3">
    <source>
        <dbReference type="ARBA" id="ARBA00022842"/>
    </source>
</evidence>
<evidence type="ECO:0000256" key="2">
    <source>
        <dbReference type="ARBA" id="ARBA00022723"/>
    </source>
</evidence>
<dbReference type="PATRIC" id="fig|582.24.peg.3055"/>
<proteinExistence type="predicted"/>
<feature type="binding site" evidence="4">
    <location>
        <position position="169"/>
    </location>
    <ligand>
        <name>Mg(2+)</name>
        <dbReference type="ChEBI" id="CHEBI:18420"/>
    </ligand>
</feature>
<dbReference type="InterPro" id="IPR039480">
    <property type="entry name" value="C-C_Bond_Lyase-like"/>
</dbReference>
<dbReference type="InterPro" id="IPR040442">
    <property type="entry name" value="Pyrv_kinase-like_dom_sf"/>
</dbReference>
<comment type="caution">
    <text evidence="5">The sequence shown here is derived from an EMBL/GenBank/DDBJ whole genome shotgun (WGS) entry which is preliminary data.</text>
</comment>
<reference evidence="5 6" key="1">
    <citation type="submission" date="2015-02" db="EMBL/GenBank/DDBJ databases">
        <title>Whole genome shotgun sequencing of cultured foodborne pathogen.</title>
        <authorList>
            <person name="Timme R."/>
            <person name="Allard M.W."/>
            <person name="Strain E."/>
            <person name="Evans P.S."/>
            <person name="Brown E."/>
        </authorList>
    </citation>
    <scope>NUCLEOTIDE SEQUENCE [LARGE SCALE GENOMIC DNA]</scope>
    <source>
        <strain evidence="5 6">GCSL-TSO-24</strain>
    </source>
</reference>
<evidence type="ECO:0000313" key="5">
    <source>
        <dbReference type="EMBL" id="KJF77885.1"/>
    </source>
</evidence>
<name>A0A0D8L7I5_MORMO</name>
<dbReference type="Pfam" id="PF15617">
    <property type="entry name" value="C-C_Bond_Lyase"/>
    <property type="match status" value="1"/>
</dbReference>
<dbReference type="GO" id="GO:0000287">
    <property type="term" value="F:magnesium ion binding"/>
    <property type="evidence" value="ECO:0007669"/>
    <property type="project" value="TreeGrafter"/>
</dbReference>
<dbReference type="InterPro" id="IPR015813">
    <property type="entry name" value="Pyrv/PenolPyrv_kinase-like_dom"/>
</dbReference>
<dbReference type="GO" id="GO:0006107">
    <property type="term" value="P:oxaloacetate metabolic process"/>
    <property type="evidence" value="ECO:0007669"/>
    <property type="project" value="TreeGrafter"/>
</dbReference>
<keyword evidence="2 4" id="KW-0479">Metal-binding</keyword>
<dbReference type="EMBL" id="JZSH01000095">
    <property type="protein sequence ID" value="KJF77885.1"/>
    <property type="molecule type" value="Genomic_DNA"/>
</dbReference>
<dbReference type="Gene3D" id="3.20.20.60">
    <property type="entry name" value="Phosphoenolpyruvate-binding domains"/>
    <property type="match status" value="1"/>
</dbReference>
<dbReference type="PANTHER" id="PTHR32308">
    <property type="entry name" value="LYASE BETA SUBUNIT, PUTATIVE (AFU_ORTHOLOGUE AFUA_4G13030)-RELATED"/>
    <property type="match status" value="1"/>
</dbReference>
<dbReference type="Proteomes" id="UP000032582">
    <property type="component" value="Unassembled WGS sequence"/>
</dbReference>
<gene>
    <name evidence="5" type="ORF">UA45_09740</name>
</gene>
<evidence type="ECO:0000256" key="1">
    <source>
        <dbReference type="ARBA" id="ARBA00001946"/>
    </source>
</evidence>
<dbReference type="GO" id="GO:0003824">
    <property type="term" value="F:catalytic activity"/>
    <property type="evidence" value="ECO:0007669"/>
    <property type="project" value="InterPro"/>
</dbReference>
<dbReference type="PANTHER" id="PTHR32308:SF10">
    <property type="entry name" value="CITRATE LYASE SUBUNIT BETA"/>
    <property type="match status" value="1"/>
</dbReference>
<accession>A0A0D8L7I5</accession>
<organism evidence="5 6">
    <name type="scientific">Morganella morganii</name>
    <name type="common">Proteus morganii</name>
    <dbReference type="NCBI Taxonomy" id="582"/>
    <lineage>
        <taxon>Bacteria</taxon>
        <taxon>Pseudomonadati</taxon>
        <taxon>Pseudomonadota</taxon>
        <taxon>Gammaproteobacteria</taxon>
        <taxon>Enterobacterales</taxon>
        <taxon>Morganellaceae</taxon>
        <taxon>Morganella</taxon>
    </lineage>
</organism>
<sequence length="315" mass="35153">MTRRLSPWNLGASLYMPATRTDITDVIISNKISGLRSLIICLEDAVSEADIPQALENLQDILAALTAEKQRTGNQNWPLVFIRPRHPEMGLWLRGHCDLSAVDGLVLPKFTQKTLPVWWQVVQDTPLCMMPTLETEEVCDVVQMRELAQVLKSHPCHDKIIALRIGGNDLMNVISLRRPRHLTLYDGPMGYVIKMLVSVFAPHDFAMTAPVCEHIDDHDVMTRELALDIAHGLAGKTAIHPNQVAVIEQALRVSADEHADALRILNSTQAVFKSQGAMCEPATHRRWASAILARARVYGIAPRKTDEQPFKTQNG</sequence>
<comment type="cofactor">
    <cofactor evidence="1">
        <name>Mg(2+)</name>
        <dbReference type="ChEBI" id="CHEBI:18420"/>
    </cofactor>
</comment>
<evidence type="ECO:0000256" key="4">
    <source>
        <dbReference type="PIRSR" id="PIRSR015582-2"/>
    </source>
</evidence>